<gene>
    <name evidence="1" type="ORF">E2493_16830</name>
</gene>
<organism evidence="1 2">
    <name type="scientific">Sphingomonas parva</name>
    <dbReference type="NCBI Taxonomy" id="2555898"/>
    <lineage>
        <taxon>Bacteria</taxon>
        <taxon>Pseudomonadati</taxon>
        <taxon>Pseudomonadota</taxon>
        <taxon>Alphaproteobacteria</taxon>
        <taxon>Sphingomonadales</taxon>
        <taxon>Sphingomonadaceae</taxon>
        <taxon>Sphingomonas</taxon>
    </lineage>
</organism>
<dbReference type="EMBL" id="SPDV01000039">
    <property type="protein sequence ID" value="TFI57095.1"/>
    <property type="molecule type" value="Genomic_DNA"/>
</dbReference>
<reference evidence="1 2" key="1">
    <citation type="submission" date="2019-03" db="EMBL/GenBank/DDBJ databases">
        <title>Genome sequence of Sphingomonas sp. 17J27-24.</title>
        <authorList>
            <person name="Kim M."/>
            <person name="Maeng S."/>
            <person name="Sathiyaraj S."/>
        </authorList>
    </citation>
    <scope>NUCLEOTIDE SEQUENCE [LARGE SCALE GENOMIC DNA]</scope>
    <source>
        <strain evidence="1 2">17J27-24</strain>
    </source>
</reference>
<keyword evidence="2" id="KW-1185">Reference proteome</keyword>
<dbReference type="RefSeq" id="WP_135089113.1">
    <property type="nucleotide sequence ID" value="NZ_SPDV01000039.1"/>
</dbReference>
<comment type="caution">
    <text evidence="1">The sequence shown here is derived from an EMBL/GenBank/DDBJ whole genome shotgun (WGS) entry which is preliminary data.</text>
</comment>
<protein>
    <submittedName>
        <fullName evidence="1">Uncharacterized protein</fullName>
    </submittedName>
</protein>
<dbReference type="OrthoDB" id="7559751at2"/>
<dbReference type="AlphaFoldDB" id="A0A4Y8ZPN3"/>
<dbReference type="Proteomes" id="UP000298213">
    <property type="component" value="Unassembled WGS sequence"/>
</dbReference>
<evidence type="ECO:0000313" key="1">
    <source>
        <dbReference type="EMBL" id="TFI57095.1"/>
    </source>
</evidence>
<proteinExistence type="predicted"/>
<accession>A0A4Y8ZPN3</accession>
<evidence type="ECO:0000313" key="2">
    <source>
        <dbReference type="Proteomes" id="UP000298213"/>
    </source>
</evidence>
<sequence>MRPRHDATTELGRSARGRLLLATEPELLLAGQRMLAPAAALLARLQAPLLTVSRCSADAEATVRLSSWTRFLEPGEEIGDAGGALAELREAGAEALREVARRWPPYATPPIIGLVTDGIGLAVSGEHPSGLSRNWLLDQIERRSSASIIIPFGTSGVWSLLASDMQGPGRAAH</sequence>
<name>A0A4Y8ZPN3_9SPHN</name>